<name>A0A067QYR1_ZOONE</name>
<dbReference type="EMBL" id="KK852818">
    <property type="protein sequence ID" value="KDR15652.1"/>
    <property type="molecule type" value="Genomic_DNA"/>
</dbReference>
<organism evidence="1 2">
    <name type="scientific">Zootermopsis nevadensis</name>
    <name type="common">Dampwood termite</name>
    <dbReference type="NCBI Taxonomy" id="136037"/>
    <lineage>
        <taxon>Eukaryota</taxon>
        <taxon>Metazoa</taxon>
        <taxon>Ecdysozoa</taxon>
        <taxon>Arthropoda</taxon>
        <taxon>Hexapoda</taxon>
        <taxon>Insecta</taxon>
        <taxon>Pterygota</taxon>
        <taxon>Neoptera</taxon>
        <taxon>Polyneoptera</taxon>
        <taxon>Dictyoptera</taxon>
        <taxon>Blattodea</taxon>
        <taxon>Blattoidea</taxon>
        <taxon>Termitoidae</taxon>
        <taxon>Termopsidae</taxon>
        <taxon>Zootermopsis</taxon>
    </lineage>
</organism>
<reference evidence="1 2" key="1">
    <citation type="journal article" date="2014" name="Nat. Commun.">
        <title>Molecular traces of alternative social organization in a termite genome.</title>
        <authorList>
            <person name="Terrapon N."/>
            <person name="Li C."/>
            <person name="Robertson H.M."/>
            <person name="Ji L."/>
            <person name="Meng X."/>
            <person name="Booth W."/>
            <person name="Chen Z."/>
            <person name="Childers C.P."/>
            <person name="Glastad K.M."/>
            <person name="Gokhale K."/>
            <person name="Gowin J."/>
            <person name="Gronenberg W."/>
            <person name="Hermansen R.A."/>
            <person name="Hu H."/>
            <person name="Hunt B.G."/>
            <person name="Huylmans A.K."/>
            <person name="Khalil S.M."/>
            <person name="Mitchell R.D."/>
            <person name="Munoz-Torres M.C."/>
            <person name="Mustard J.A."/>
            <person name="Pan H."/>
            <person name="Reese J.T."/>
            <person name="Scharf M.E."/>
            <person name="Sun F."/>
            <person name="Vogel H."/>
            <person name="Xiao J."/>
            <person name="Yang W."/>
            <person name="Yang Z."/>
            <person name="Yang Z."/>
            <person name="Zhou J."/>
            <person name="Zhu J."/>
            <person name="Brent C.S."/>
            <person name="Elsik C.G."/>
            <person name="Goodisman M.A."/>
            <person name="Liberles D.A."/>
            <person name="Roe R.M."/>
            <person name="Vargo E.L."/>
            <person name="Vilcinskas A."/>
            <person name="Wang J."/>
            <person name="Bornberg-Bauer E."/>
            <person name="Korb J."/>
            <person name="Zhang G."/>
            <person name="Liebig J."/>
        </authorList>
    </citation>
    <scope>NUCLEOTIDE SEQUENCE [LARGE SCALE GENOMIC DNA]</scope>
    <source>
        <tissue evidence="1">Whole organism</tissue>
    </source>
</reference>
<proteinExistence type="predicted"/>
<evidence type="ECO:0000313" key="2">
    <source>
        <dbReference type="Proteomes" id="UP000027135"/>
    </source>
</evidence>
<gene>
    <name evidence="1" type="ORF">L798_09728</name>
</gene>
<sequence length="83" mass="9992">MSARDRVNIQQCLLNAGCEGYTNYEEYGLVALPFRYIFRSTASRNVSQRWENHKCNTRFQCPFNVLRLLRYITRLIFKFFKLT</sequence>
<protein>
    <submittedName>
        <fullName evidence="1">Uncharacterized protein</fullName>
    </submittedName>
</protein>
<dbReference type="AlphaFoldDB" id="A0A067QYR1"/>
<evidence type="ECO:0000313" key="1">
    <source>
        <dbReference type="EMBL" id="KDR15652.1"/>
    </source>
</evidence>
<keyword evidence="2" id="KW-1185">Reference proteome</keyword>
<dbReference type="Proteomes" id="UP000027135">
    <property type="component" value="Unassembled WGS sequence"/>
</dbReference>
<accession>A0A067QYR1</accession>
<dbReference type="InParanoid" id="A0A067QYR1"/>